<dbReference type="NCBIfam" id="TIGR01133">
    <property type="entry name" value="murG"/>
    <property type="match status" value="1"/>
</dbReference>
<dbReference type="UniPathway" id="UPA00219"/>
<evidence type="ECO:0000256" key="5">
    <source>
        <dbReference type="ARBA" id="ARBA00022960"/>
    </source>
</evidence>
<keyword evidence="8 10" id="KW-0131">Cell cycle</keyword>
<evidence type="ECO:0000313" key="13">
    <source>
        <dbReference type="EMBL" id="EEG95377.1"/>
    </source>
</evidence>
<keyword evidence="6 10" id="KW-0573">Peptidoglycan synthesis</keyword>
<dbReference type="GO" id="GO:0050511">
    <property type="term" value="F:undecaprenyldiphospho-muramoylpentapeptide beta-N-acetylglucosaminyltransferase activity"/>
    <property type="evidence" value="ECO:0007669"/>
    <property type="project" value="UniProtKB-UniRule"/>
</dbReference>
<feature type="binding site" evidence="10">
    <location>
        <begin position="60"/>
        <end position="62"/>
    </location>
    <ligand>
        <name>UDP-N-acetyl-alpha-D-glucosamine</name>
        <dbReference type="ChEBI" id="CHEBI:57705"/>
    </ligand>
</feature>
<dbReference type="GO" id="GO:0008360">
    <property type="term" value="P:regulation of cell shape"/>
    <property type="evidence" value="ECO:0007669"/>
    <property type="project" value="UniProtKB-KW"/>
</dbReference>
<dbReference type="Pfam" id="PF03033">
    <property type="entry name" value="Glyco_transf_28"/>
    <property type="match status" value="1"/>
</dbReference>
<accession>C0FPX0</accession>
<comment type="catalytic activity">
    <reaction evidence="10">
        <text>di-trans,octa-cis-undecaprenyl diphospho-N-acetyl-alpha-D-muramoyl-L-alanyl-D-glutamyl-meso-2,6-diaminopimeloyl-D-alanyl-D-alanine + UDP-N-acetyl-alpha-D-glucosamine = di-trans,octa-cis-undecaprenyl diphospho-[N-acetyl-alpha-D-glucosaminyl-(1-&gt;4)]-N-acetyl-alpha-D-muramoyl-L-alanyl-D-glutamyl-meso-2,6-diaminopimeloyl-D-alanyl-D-alanine + UDP + H(+)</text>
        <dbReference type="Rhea" id="RHEA:31227"/>
        <dbReference type="ChEBI" id="CHEBI:15378"/>
        <dbReference type="ChEBI" id="CHEBI:57705"/>
        <dbReference type="ChEBI" id="CHEBI:58223"/>
        <dbReference type="ChEBI" id="CHEBI:61387"/>
        <dbReference type="ChEBI" id="CHEBI:61388"/>
        <dbReference type="EC" id="2.4.1.227"/>
    </reaction>
</comment>
<evidence type="ECO:0000256" key="2">
    <source>
        <dbReference type="ARBA" id="ARBA00022618"/>
    </source>
</evidence>
<proteinExistence type="inferred from homology"/>
<organism evidence="13 14">
    <name type="scientific">Roseburia inulinivorans DSM 16841</name>
    <dbReference type="NCBI Taxonomy" id="622312"/>
    <lineage>
        <taxon>Bacteria</taxon>
        <taxon>Bacillati</taxon>
        <taxon>Bacillota</taxon>
        <taxon>Clostridia</taxon>
        <taxon>Lachnospirales</taxon>
        <taxon>Lachnospiraceae</taxon>
        <taxon>Roseburia</taxon>
    </lineage>
</organism>
<dbReference type="InterPro" id="IPR004276">
    <property type="entry name" value="GlycoTrans_28_N"/>
</dbReference>
<evidence type="ECO:0000256" key="6">
    <source>
        <dbReference type="ARBA" id="ARBA00022984"/>
    </source>
</evidence>
<dbReference type="InterPro" id="IPR007235">
    <property type="entry name" value="Glyco_trans_28_C"/>
</dbReference>
<keyword evidence="5 10" id="KW-0133">Cell shape</keyword>
<comment type="similarity">
    <text evidence="10">Belongs to the glycosyltransferase 28 family. MurG subfamily.</text>
</comment>
<dbReference type="GO" id="GO:0051301">
    <property type="term" value="P:cell division"/>
    <property type="evidence" value="ECO:0007669"/>
    <property type="project" value="UniProtKB-KW"/>
</dbReference>
<keyword evidence="1 10" id="KW-1003">Cell membrane</keyword>
<comment type="function">
    <text evidence="10">Cell wall formation. Catalyzes the transfer of a GlcNAc subunit on undecaprenyl-pyrophosphoryl-MurNAc-pentapeptide (lipid intermediate I) to form undecaprenyl-pyrophosphoryl-MurNAc-(pentapeptide)GlcNAc (lipid intermediate II).</text>
</comment>
<dbReference type="Gene3D" id="3.40.50.2000">
    <property type="entry name" value="Glycogen Phosphorylase B"/>
    <property type="match status" value="2"/>
</dbReference>
<evidence type="ECO:0000256" key="4">
    <source>
        <dbReference type="ARBA" id="ARBA00022679"/>
    </source>
</evidence>
<comment type="caution">
    <text evidence="10">Lacks conserved residue(s) required for the propagation of feature annotation.</text>
</comment>
<evidence type="ECO:0000256" key="9">
    <source>
        <dbReference type="ARBA" id="ARBA00023316"/>
    </source>
</evidence>
<dbReference type="CDD" id="cd03785">
    <property type="entry name" value="GT28_MurG"/>
    <property type="match status" value="1"/>
</dbReference>
<dbReference type="EMBL" id="ACFY01000033">
    <property type="protein sequence ID" value="EEG95377.1"/>
    <property type="molecule type" value="Genomic_DNA"/>
</dbReference>
<dbReference type="PANTHER" id="PTHR21015">
    <property type="entry name" value="UDP-N-ACETYLGLUCOSAMINE--N-ACETYLMURAMYL-(PENTAPEPTIDE) PYROPHOSPHORYL-UNDECAPRENOL N-ACETYLGLUCOSAMINE TRANSFERASE 1"/>
    <property type="match status" value="1"/>
</dbReference>
<protein>
    <recommendedName>
        <fullName evidence="10">UDP-N-acetylglucosamine--N-acetylmuramyl-(pentapeptide) pyrophosphoryl-undecaprenol N-acetylglucosamine transferase</fullName>
        <ecNumber evidence="10">2.4.1.227</ecNumber>
    </recommendedName>
    <alternativeName>
        <fullName evidence="10">Undecaprenyl-PP-MurNAc-pentapeptide-UDPGlcNAc GlcNAc transferase</fullName>
    </alternativeName>
</protein>
<reference evidence="13 14" key="1">
    <citation type="submission" date="2009-02" db="EMBL/GenBank/DDBJ databases">
        <authorList>
            <person name="Fulton L."/>
            <person name="Clifton S."/>
            <person name="Fulton B."/>
            <person name="Xu J."/>
            <person name="Minx P."/>
            <person name="Pepin K.H."/>
            <person name="Johnson M."/>
            <person name="Bhonagiri V."/>
            <person name="Nash W.E."/>
            <person name="Mardis E.R."/>
            <person name="Wilson R.K."/>
        </authorList>
    </citation>
    <scope>NUCLEOTIDE SEQUENCE [LARGE SCALE GENOMIC DNA]</scope>
    <source>
        <strain evidence="13 14">DSM 16841</strain>
    </source>
</reference>
<keyword evidence="3 10" id="KW-0328">Glycosyltransferase</keyword>
<evidence type="ECO:0000256" key="1">
    <source>
        <dbReference type="ARBA" id="ARBA00022475"/>
    </source>
</evidence>
<comment type="subcellular location">
    <subcellularLocation>
        <location evidence="10">Cell membrane</location>
        <topology evidence="10">Peripheral membrane protein</topology>
        <orientation evidence="10">Cytoplasmic side</orientation>
    </subcellularLocation>
</comment>
<comment type="caution">
    <text evidence="13">The sequence shown here is derived from an EMBL/GenBank/DDBJ whole genome shotgun (WGS) entry which is preliminary data.</text>
</comment>
<dbReference type="EC" id="2.4.1.227" evidence="10"/>
<dbReference type="CAZy" id="GT28">
    <property type="family name" value="Glycosyltransferase Family 28"/>
</dbReference>
<dbReference type="GO" id="GO:0071555">
    <property type="term" value="P:cell wall organization"/>
    <property type="evidence" value="ECO:0007669"/>
    <property type="project" value="UniProtKB-KW"/>
</dbReference>
<feature type="domain" description="Glycosyltransferase family 28 N-terminal" evidence="11">
    <location>
        <begin position="53"/>
        <end position="189"/>
    </location>
</feature>
<dbReference type="PANTHER" id="PTHR21015:SF27">
    <property type="entry name" value="UDP-N-ACETYLGLUCOSAMINE--N-ACETYLMURAMYL-(PENTAPEPTIDE) PYROPHOSPHORYL-UNDECAPRENOL N-ACETYLGLUCOSAMINE TRANSFERASE"/>
    <property type="match status" value="1"/>
</dbReference>
<sequence>MKRDLPAKSIASSDKKSTSHFLDFFAYGYYKYGRIEVQNPCFFAQKGLLMKKIVMTGGGTAGHVTPNIALMPALRSEGYEISYIGSYEGIEKGLIEAQKVPYYGISSGKLRRYFDVKNFSDPFKVIKGYYQSIRLLKKIKPDVVFSKGGFVSVPVVLAAKHCKIPAIIHESDITPGLANKLAIPSATKVCCNFPETMKYLPEGKAVLTGSPIRQELLNGNPSNAIRLCRFENTEKPVILIIGGSTGSRAINTAIRDLLPELLKRYNIIHLCGKGNLDETLKDTDGYAQFEYANKELADMFALASLVISRAGANAICELLALHKPNILIPLSAAASRGDQILNANSFRSSGYSYVLEEEAVTNTALLEAIDHVFSHKERYVEAMEKSNGTNSIAAIVSLIDDAAKKN</sequence>
<keyword evidence="9 10" id="KW-0961">Cell wall biogenesis/degradation</keyword>
<dbReference type="SUPFAM" id="SSF53756">
    <property type="entry name" value="UDP-Glycosyltransferase/glycogen phosphorylase"/>
    <property type="match status" value="1"/>
</dbReference>
<evidence type="ECO:0000256" key="7">
    <source>
        <dbReference type="ARBA" id="ARBA00023136"/>
    </source>
</evidence>
<evidence type="ECO:0000259" key="11">
    <source>
        <dbReference type="Pfam" id="PF03033"/>
    </source>
</evidence>
<evidence type="ECO:0000259" key="12">
    <source>
        <dbReference type="Pfam" id="PF04101"/>
    </source>
</evidence>
<keyword evidence="2 10" id="KW-0132">Cell division</keyword>
<dbReference type="GO" id="GO:0051991">
    <property type="term" value="F:UDP-N-acetyl-D-glucosamine:N-acetylmuramoyl-L-alanyl-D-glutamyl-meso-2,6-diaminopimelyl-D-alanyl-D-alanine-diphosphoundecaprenol 4-beta-N-acetylglucosaminlytransferase activity"/>
    <property type="evidence" value="ECO:0007669"/>
    <property type="project" value="RHEA"/>
</dbReference>
<name>C0FPX0_9FIRM</name>
<dbReference type="GO" id="GO:0005975">
    <property type="term" value="P:carbohydrate metabolic process"/>
    <property type="evidence" value="ECO:0007669"/>
    <property type="project" value="InterPro"/>
</dbReference>
<keyword evidence="7 10" id="KW-0472">Membrane</keyword>
<dbReference type="GO" id="GO:0005886">
    <property type="term" value="C:plasma membrane"/>
    <property type="evidence" value="ECO:0007669"/>
    <property type="project" value="UniProtKB-SubCell"/>
</dbReference>
<feature type="binding site" evidence="10">
    <location>
        <position position="244"/>
    </location>
    <ligand>
        <name>UDP-N-acetyl-alpha-D-glucosamine</name>
        <dbReference type="ChEBI" id="CHEBI:57705"/>
    </ligand>
</feature>
<comment type="pathway">
    <text evidence="10">Cell wall biogenesis; peptidoglycan biosynthesis.</text>
</comment>
<reference evidence="13 14" key="2">
    <citation type="submission" date="2009-03" db="EMBL/GenBank/DDBJ databases">
        <title>Draft genome sequence of Roseburia inulinivorans (DSM 16841).</title>
        <authorList>
            <person name="Sudarsanam P."/>
            <person name="Ley R."/>
            <person name="Guruge J."/>
            <person name="Turnbaugh P.J."/>
            <person name="Mahowald M."/>
            <person name="Liep D."/>
            <person name="Gordon J."/>
        </authorList>
    </citation>
    <scope>NUCLEOTIDE SEQUENCE [LARGE SCALE GENOMIC DNA]</scope>
    <source>
        <strain evidence="13 14">DSM 16841</strain>
    </source>
</reference>
<keyword evidence="4 10" id="KW-0808">Transferase</keyword>
<feature type="binding site" evidence="10">
    <location>
        <position position="213"/>
    </location>
    <ligand>
        <name>UDP-N-acetyl-alpha-D-glucosamine</name>
        <dbReference type="ChEBI" id="CHEBI:57705"/>
    </ligand>
</feature>
<dbReference type="eggNOG" id="COG0707">
    <property type="taxonomic scope" value="Bacteria"/>
</dbReference>
<dbReference type="InterPro" id="IPR006009">
    <property type="entry name" value="GlcNAc_MurG"/>
</dbReference>
<dbReference type="AlphaFoldDB" id="C0FPX0"/>
<evidence type="ECO:0000256" key="8">
    <source>
        <dbReference type="ARBA" id="ARBA00023306"/>
    </source>
</evidence>
<feature type="domain" description="Glycosyl transferase family 28 C-terminal" evidence="12">
    <location>
        <begin position="237"/>
        <end position="389"/>
    </location>
</feature>
<dbReference type="HAMAP" id="MF_00033">
    <property type="entry name" value="MurG"/>
    <property type="match status" value="1"/>
</dbReference>
<dbReference type="Pfam" id="PF04101">
    <property type="entry name" value="Glyco_tran_28_C"/>
    <property type="match status" value="1"/>
</dbReference>
<dbReference type="Proteomes" id="UP000003561">
    <property type="component" value="Unassembled WGS sequence"/>
</dbReference>
<evidence type="ECO:0000256" key="10">
    <source>
        <dbReference type="HAMAP-Rule" id="MF_00033"/>
    </source>
</evidence>
<dbReference type="GO" id="GO:0009252">
    <property type="term" value="P:peptidoglycan biosynthetic process"/>
    <property type="evidence" value="ECO:0007669"/>
    <property type="project" value="UniProtKB-UniRule"/>
</dbReference>
<gene>
    <name evidence="10 13" type="primary">murG</name>
    <name evidence="13" type="ORF">ROSEINA2194_00773</name>
</gene>
<evidence type="ECO:0000313" key="14">
    <source>
        <dbReference type="Proteomes" id="UP000003561"/>
    </source>
</evidence>
<feature type="binding site" evidence="10">
    <location>
        <position position="339"/>
    </location>
    <ligand>
        <name>UDP-N-acetyl-alpha-D-glucosamine</name>
        <dbReference type="ChEBI" id="CHEBI:57705"/>
    </ligand>
</feature>
<dbReference type="NCBIfam" id="NF009102">
    <property type="entry name" value="PRK12446.1"/>
    <property type="match status" value="1"/>
</dbReference>
<evidence type="ECO:0000256" key="3">
    <source>
        <dbReference type="ARBA" id="ARBA00022676"/>
    </source>
</evidence>